<dbReference type="InterPro" id="IPR039968">
    <property type="entry name" value="BcerS-like"/>
</dbReference>
<gene>
    <name evidence="1" type="ORF">SAMN04487850_1058</name>
</gene>
<organism evidence="1 2">
    <name type="scientific">Prevotella aff. ruminicola Tc2-24</name>
    <dbReference type="NCBI Taxonomy" id="81582"/>
    <lineage>
        <taxon>Bacteria</taxon>
        <taxon>Pseudomonadati</taxon>
        <taxon>Bacteroidota</taxon>
        <taxon>Bacteroidia</taxon>
        <taxon>Bacteroidales</taxon>
        <taxon>Prevotellaceae</taxon>
        <taxon>Prevotella</taxon>
    </lineage>
</organism>
<keyword evidence="2" id="KW-1185">Reference proteome</keyword>
<evidence type="ECO:0008006" key="3">
    <source>
        <dbReference type="Google" id="ProtNLM"/>
    </source>
</evidence>
<protein>
    <recommendedName>
        <fullName evidence="3">N-acetyltransferase domain-containing protein</fullName>
    </recommendedName>
</protein>
<dbReference type="EMBL" id="FOIQ01000002">
    <property type="protein sequence ID" value="SEV97674.1"/>
    <property type="molecule type" value="Genomic_DNA"/>
</dbReference>
<dbReference type="PANTHER" id="PTHR41368:SF1">
    <property type="entry name" value="PROTEIN YGHO"/>
    <property type="match status" value="1"/>
</dbReference>
<accession>A0A1I0N917</accession>
<dbReference type="InterPro" id="IPR016181">
    <property type="entry name" value="Acyl_CoA_acyltransferase"/>
</dbReference>
<proteinExistence type="predicted"/>
<name>A0A1I0N917_9BACT</name>
<dbReference type="Proteomes" id="UP000199373">
    <property type="component" value="Unassembled WGS sequence"/>
</dbReference>
<dbReference type="RefSeq" id="WP_091900321.1">
    <property type="nucleotide sequence ID" value="NZ_FOIQ01000002.1"/>
</dbReference>
<dbReference type="PANTHER" id="PTHR41368">
    <property type="entry name" value="PROTEIN YGHO"/>
    <property type="match status" value="1"/>
</dbReference>
<evidence type="ECO:0000313" key="1">
    <source>
        <dbReference type="EMBL" id="SEV97674.1"/>
    </source>
</evidence>
<reference evidence="1 2" key="1">
    <citation type="submission" date="2016-10" db="EMBL/GenBank/DDBJ databases">
        <authorList>
            <person name="de Groot N.N."/>
        </authorList>
    </citation>
    <scope>NUCLEOTIDE SEQUENCE [LARGE SCALE GENOMIC DNA]</scope>
    <source>
        <strain evidence="1 2">TC2-24</strain>
    </source>
</reference>
<evidence type="ECO:0000313" key="2">
    <source>
        <dbReference type="Proteomes" id="UP000199373"/>
    </source>
</evidence>
<sequence>MSSVEIRKVTDKEGLKTFIEFHYDLYQGDPYDAPNLYSDELHTLSKDQNAAFEFCEAEYFLAYKEGKLVGRVAAIINHRANKGWQRNSVRFGWIDFIDDMEVSKALLDAVADWGRQKGMTEIVGPLGFTDMDPEGMLIEGFDQLGTMATIYNYPYYPKHMEQIGGWEKDNDYVEYKIFVPKEGMPDKFKRVAEMTMKRYNLHVAHLKRSQVFGPEQVGQKVLDVINKTFGHLYGYSQMTQRQIDEYVKMYFKALDMNLLCVIEDWTLSDHPIVGVGVTIPSLSKALQKCRKGRLFPFGWWHVIRALKFHKTDIVDLLLVGILPEYRAKGANALLFYHLIPIYQKYGFKWGESHVEMETNNQVQGQWAYLEHELHKRRRCYKKSL</sequence>
<dbReference type="AlphaFoldDB" id="A0A1I0N917"/>
<dbReference type="SUPFAM" id="SSF55729">
    <property type="entry name" value="Acyl-CoA N-acyltransferases (Nat)"/>
    <property type="match status" value="1"/>
</dbReference>